<dbReference type="RefSeq" id="WP_413782621.1">
    <property type="nucleotide sequence ID" value="NZ_JAUOZS010000002.1"/>
</dbReference>
<evidence type="ECO:0000259" key="2">
    <source>
        <dbReference type="PROSITE" id="PS50206"/>
    </source>
</evidence>
<dbReference type="EMBL" id="JAUOZS010000002">
    <property type="protein sequence ID" value="MDT8904060.1"/>
    <property type="molecule type" value="Genomic_DNA"/>
</dbReference>
<dbReference type="PROSITE" id="PS51257">
    <property type="entry name" value="PROKAR_LIPOPROTEIN"/>
    <property type="match status" value="1"/>
</dbReference>
<name>A0ABU3P5X0_9FIRM</name>
<feature type="domain" description="Rhodanese" evidence="2">
    <location>
        <begin position="86"/>
        <end position="173"/>
    </location>
</feature>
<keyword evidence="4" id="KW-1185">Reference proteome</keyword>
<proteinExistence type="predicted"/>
<dbReference type="PANTHER" id="PTHR43031:SF1">
    <property type="entry name" value="PYRIDINE NUCLEOTIDE-DISULPHIDE OXIDOREDUCTASE"/>
    <property type="match status" value="1"/>
</dbReference>
<dbReference type="Proteomes" id="UP001254848">
    <property type="component" value="Unassembled WGS sequence"/>
</dbReference>
<evidence type="ECO:0000313" key="4">
    <source>
        <dbReference type="Proteomes" id="UP001254848"/>
    </source>
</evidence>
<reference evidence="3 4" key="1">
    <citation type="submission" date="2023-07" db="EMBL/GenBank/DDBJ databases">
        <title>The novel representative of Negativicutes class, Anaeroselena agilis gen. nov. sp. nov.</title>
        <authorList>
            <person name="Prokofeva M.I."/>
            <person name="Elcheninov A.G."/>
            <person name="Klyukina A."/>
            <person name="Kublanov I.V."/>
            <person name="Frolov E.N."/>
            <person name="Podosokorskaya O.A."/>
        </authorList>
    </citation>
    <scope>NUCLEOTIDE SEQUENCE [LARGE SCALE GENOMIC DNA]</scope>
    <source>
        <strain evidence="3 4">4137-cl</strain>
    </source>
</reference>
<sequence>MFNNRFLTNRFLSVVTLLVLIAFVVAGCGAQQAKAPEKPASAPAAFDAVQVTKDTAWDAYRKVVADVQGKTFPVDAAKAKELVTGNESKYLIIDMRSPEDYAKGHVKGAVNLTIVKLAENLDKLPADKTLLLYCYSGQNTGTAMVPLKAYGYKALSISKGFPMVEKAGFAMDTAATAFTPAAAKPAADPKQAAALAGIKDNYMTIARQMAAKTLVVKGADVKKLVDSAPDKYVYIDLRSADDFAKAHVKGAVSAPLATLQDKAKTFPRDKTLVLYCYSGQTAAMATAPLKAEGFKLISISAGFPQAEAGGLPIEKK</sequence>
<dbReference type="InterPro" id="IPR036873">
    <property type="entry name" value="Rhodanese-like_dom_sf"/>
</dbReference>
<protein>
    <submittedName>
        <fullName evidence="3">Rhodanese-like domain-containing protein</fullName>
    </submittedName>
</protein>
<keyword evidence="1" id="KW-0732">Signal</keyword>
<dbReference type="SMART" id="SM00450">
    <property type="entry name" value="RHOD"/>
    <property type="match status" value="2"/>
</dbReference>
<gene>
    <name evidence="3" type="ORF">Q4T40_22730</name>
</gene>
<dbReference type="InterPro" id="IPR050229">
    <property type="entry name" value="GlpE_sulfurtransferase"/>
</dbReference>
<dbReference type="Gene3D" id="3.40.250.10">
    <property type="entry name" value="Rhodanese-like domain"/>
    <property type="match status" value="2"/>
</dbReference>
<dbReference type="Pfam" id="PF00581">
    <property type="entry name" value="Rhodanese"/>
    <property type="match status" value="2"/>
</dbReference>
<dbReference type="PROSITE" id="PS50206">
    <property type="entry name" value="RHODANESE_3"/>
    <property type="match status" value="2"/>
</dbReference>
<evidence type="ECO:0000313" key="3">
    <source>
        <dbReference type="EMBL" id="MDT8904060.1"/>
    </source>
</evidence>
<dbReference type="InterPro" id="IPR001763">
    <property type="entry name" value="Rhodanese-like_dom"/>
</dbReference>
<comment type="caution">
    <text evidence="3">The sequence shown here is derived from an EMBL/GenBank/DDBJ whole genome shotgun (WGS) entry which is preliminary data.</text>
</comment>
<feature type="domain" description="Rhodanese" evidence="2">
    <location>
        <begin position="228"/>
        <end position="315"/>
    </location>
</feature>
<feature type="signal peptide" evidence="1">
    <location>
        <begin position="1"/>
        <end position="26"/>
    </location>
</feature>
<dbReference type="SUPFAM" id="SSF52821">
    <property type="entry name" value="Rhodanese/Cell cycle control phosphatase"/>
    <property type="match status" value="2"/>
</dbReference>
<evidence type="ECO:0000256" key="1">
    <source>
        <dbReference type="SAM" id="SignalP"/>
    </source>
</evidence>
<dbReference type="PANTHER" id="PTHR43031">
    <property type="entry name" value="FAD-DEPENDENT OXIDOREDUCTASE"/>
    <property type="match status" value="1"/>
</dbReference>
<dbReference type="CDD" id="cd00158">
    <property type="entry name" value="RHOD"/>
    <property type="match status" value="2"/>
</dbReference>
<organism evidence="3 4">
    <name type="scientific">Anaeroselena agilis</name>
    <dbReference type="NCBI Taxonomy" id="3063788"/>
    <lineage>
        <taxon>Bacteria</taxon>
        <taxon>Bacillati</taxon>
        <taxon>Bacillota</taxon>
        <taxon>Negativicutes</taxon>
        <taxon>Acetonemataceae</taxon>
        <taxon>Anaeroselena</taxon>
    </lineage>
</organism>
<feature type="chain" id="PRO_5045253484" evidence="1">
    <location>
        <begin position="27"/>
        <end position="316"/>
    </location>
</feature>
<accession>A0ABU3P5X0</accession>